<dbReference type="EMBL" id="JWZX01001708">
    <property type="protein sequence ID" value="KOO32667.1"/>
    <property type="molecule type" value="Genomic_DNA"/>
</dbReference>
<accession>A0A0M0K247</accession>
<protein>
    <submittedName>
        <fullName evidence="1">Uncharacterized protein</fullName>
    </submittedName>
</protein>
<evidence type="ECO:0000313" key="2">
    <source>
        <dbReference type="Proteomes" id="UP000037460"/>
    </source>
</evidence>
<comment type="caution">
    <text evidence="1">The sequence shown here is derived from an EMBL/GenBank/DDBJ whole genome shotgun (WGS) entry which is preliminary data.</text>
</comment>
<dbReference type="OrthoDB" id="10613442at2759"/>
<name>A0A0M0K247_9EUKA</name>
<proteinExistence type="predicted"/>
<dbReference type="Proteomes" id="UP000037460">
    <property type="component" value="Unassembled WGS sequence"/>
</dbReference>
<organism evidence="1 2">
    <name type="scientific">Chrysochromulina tobinii</name>
    <dbReference type="NCBI Taxonomy" id="1460289"/>
    <lineage>
        <taxon>Eukaryota</taxon>
        <taxon>Haptista</taxon>
        <taxon>Haptophyta</taxon>
        <taxon>Prymnesiophyceae</taxon>
        <taxon>Prymnesiales</taxon>
        <taxon>Chrysochromulinaceae</taxon>
        <taxon>Chrysochromulina</taxon>
    </lineage>
</organism>
<evidence type="ECO:0000313" key="1">
    <source>
        <dbReference type="EMBL" id="KOO32667.1"/>
    </source>
</evidence>
<dbReference type="AlphaFoldDB" id="A0A0M0K247"/>
<sequence length="347" mass="38765">MEAKSIRPRTAMLLIRGLWAMARRSSVWRRPFWAVRAYRRCCLAACGASSSRVSLRTQIWRSRTRMVCSFKTAALAAVQSLPKSRSLQATWEPASSSGSRTSMWPPRFNPAVVEEAAKQALAFQRFSFFRILRVNDALVPPELAEAGEKLSPSDVAAVKRATEEAADEIIGRHTSRLPPNCKRAPAHLQMAALALAAQRVLEDEDERRGTALIDSKLKMRSWVANACGVYAPPDGVTAPSAVPAMYIPNKIAMTLTGALWLERRRKPMLERMVANFEADLGAAFEIETIEPSPSRRLRRCFYHDLFEVEGEPVLQPVFSAIHETTWAGVPGFRFVREQGGQCSFLFE</sequence>
<reference evidence="2" key="1">
    <citation type="journal article" date="2015" name="PLoS Genet.">
        <title>Genome Sequence and Transcriptome Analyses of Chrysochromulina tobin: Metabolic Tools for Enhanced Algal Fitness in the Prominent Order Prymnesiales (Haptophyceae).</title>
        <authorList>
            <person name="Hovde B.T."/>
            <person name="Deodato C.R."/>
            <person name="Hunsperger H.M."/>
            <person name="Ryken S.A."/>
            <person name="Yost W."/>
            <person name="Jha R.K."/>
            <person name="Patterson J."/>
            <person name="Monnat R.J. Jr."/>
            <person name="Barlow S.B."/>
            <person name="Starkenburg S.R."/>
            <person name="Cattolico R.A."/>
        </authorList>
    </citation>
    <scope>NUCLEOTIDE SEQUENCE</scope>
    <source>
        <strain evidence="2">CCMP291</strain>
    </source>
</reference>
<gene>
    <name evidence="1" type="ORF">Ctob_014758</name>
</gene>
<keyword evidence="2" id="KW-1185">Reference proteome</keyword>